<evidence type="ECO:0000313" key="8">
    <source>
        <dbReference type="Proteomes" id="UP000187209"/>
    </source>
</evidence>
<comment type="caution">
    <text evidence="7">The sequence shown here is derived from an EMBL/GenBank/DDBJ whole genome shotgun (WGS) entry which is preliminary data.</text>
</comment>
<dbReference type="PROSITE" id="PS00108">
    <property type="entry name" value="PROTEIN_KINASE_ST"/>
    <property type="match status" value="1"/>
</dbReference>
<evidence type="ECO:0000256" key="5">
    <source>
        <dbReference type="ARBA" id="ARBA00022840"/>
    </source>
</evidence>
<keyword evidence="5" id="KW-0067">ATP-binding</keyword>
<evidence type="ECO:0000256" key="1">
    <source>
        <dbReference type="ARBA" id="ARBA00012513"/>
    </source>
</evidence>
<organism evidence="7 8">
    <name type="scientific">Stentor coeruleus</name>
    <dbReference type="NCBI Taxonomy" id="5963"/>
    <lineage>
        <taxon>Eukaryota</taxon>
        <taxon>Sar</taxon>
        <taxon>Alveolata</taxon>
        <taxon>Ciliophora</taxon>
        <taxon>Postciliodesmatophora</taxon>
        <taxon>Heterotrichea</taxon>
        <taxon>Heterotrichida</taxon>
        <taxon>Stentoridae</taxon>
        <taxon>Stentor</taxon>
    </lineage>
</organism>
<dbReference type="PANTHER" id="PTHR43671:SF13">
    <property type="entry name" value="SERINE_THREONINE-PROTEIN KINASE NEK2"/>
    <property type="match status" value="1"/>
</dbReference>
<keyword evidence="3" id="KW-0547">Nucleotide-binding</keyword>
<dbReference type="PANTHER" id="PTHR43671">
    <property type="entry name" value="SERINE/THREONINE-PROTEIN KINASE NEK"/>
    <property type="match status" value="1"/>
</dbReference>
<dbReference type="EC" id="2.7.11.1" evidence="1"/>
<evidence type="ECO:0000313" key="7">
    <source>
        <dbReference type="EMBL" id="OMJ70991.1"/>
    </source>
</evidence>
<dbReference type="InterPro" id="IPR006652">
    <property type="entry name" value="Kelch_1"/>
</dbReference>
<dbReference type="AlphaFoldDB" id="A0A1R2B2I0"/>
<protein>
    <recommendedName>
        <fullName evidence="1">non-specific serine/threonine protein kinase</fullName>
        <ecNumber evidence="1">2.7.11.1</ecNumber>
    </recommendedName>
</protein>
<dbReference type="SMART" id="SM00220">
    <property type="entry name" value="S_TKc"/>
    <property type="match status" value="1"/>
</dbReference>
<dbReference type="Pfam" id="PF00069">
    <property type="entry name" value="Pkinase"/>
    <property type="match status" value="1"/>
</dbReference>
<keyword evidence="4" id="KW-0418">Kinase</keyword>
<dbReference type="Proteomes" id="UP000187209">
    <property type="component" value="Unassembled WGS sequence"/>
</dbReference>
<dbReference type="Gene3D" id="1.10.510.10">
    <property type="entry name" value="Transferase(Phosphotransferase) domain 1"/>
    <property type="match status" value="1"/>
</dbReference>
<gene>
    <name evidence="7" type="ORF">SteCoe_30918</name>
</gene>
<evidence type="ECO:0000259" key="6">
    <source>
        <dbReference type="PROSITE" id="PS50011"/>
    </source>
</evidence>
<dbReference type="InterPro" id="IPR050660">
    <property type="entry name" value="NEK_Ser/Thr_kinase"/>
</dbReference>
<dbReference type="GO" id="GO:0004674">
    <property type="term" value="F:protein serine/threonine kinase activity"/>
    <property type="evidence" value="ECO:0007669"/>
    <property type="project" value="UniProtKB-EC"/>
</dbReference>
<dbReference type="GO" id="GO:0005524">
    <property type="term" value="F:ATP binding"/>
    <property type="evidence" value="ECO:0007669"/>
    <property type="project" value="UniProtKB-KW"/>
</dbReference>
<keyword evidence="8" id="KW-1185">Reference proteome</keyword>
<dbReference type="InterPro" id="IPR008271">
    <property type="entry name" value="Ser/Thr_kinase_AS"/>
</dbReference>
<accession>A0A1R2B2I0</accession>
<proteinExistence type="predicted"/>
<dbReference type="OrthoDB" id="4062651at2759"/>
<feature type="domain" description="Protein kinase" evidence="6">
    <location>
        <begin position="67"/>
        <end position="346"/>
    </location>
</feature>
<dbReference type="PROSITE" id="PS50011">
    <property type="entry name" value="PROTEIN_KINASE_DOM"/>
    <property type="match status" value="1"/>
</dbReference>
<name>A0A1R2B2I0_9CILI</name>
<dbReference type="SUPFAM" id="SSF56112">
    <property type="entry name" value="Protein kinase-like (PK-like)"/>
    <property type="match status" value="1"/>
</dbReference>
<dbReference type="EMBL" id="MPUH01001033">
    <property type="protein sequence ID" value="OMJ70991.1"/>
    <property type="molecule type" value="Genomic_DNA"/>
</dbReference>
<keyword evidence="2" id="KW-0808">Transferase</keyword>
<dbReference type="SUPFAM" id="SSF117281">
    <property type="entry name" value="Kelch motif"/>
    <property type="match status" value="1"/>
</dbReference>
<dbReference type="Pfam" id="PF24681">
    <property type="entry name" value="Kelch_KLHDC2_KLHL20_DRC7"/>
    <property type="match status" value="1"/>
</dbReference>
<dbReference type="SMART" id="SM00612">
    <property type="entry name" value="Kelch"/>
    <property type="match status" value="3"/>
</dbReference>
<dbReference type="Gene3D" id="2.120.10.80">
    <property type="entry name" value="Kelch-type beta propeller"/>
    <property type="match status" value="1"/>
</dbReference>
<dbReference type="CDD" id="cd00180">
    <property type="entry name" value="PKc"/>
    <property type="match status" value="1"/>
</dbReference>
<dbReference type="InterPro" id="IPR015915">
    <property type="entry name" value="Kelch-typ_b-propeller"/>
</dbReference>
<dbReference type="InterPro" id="IPR000719">
    <property type="entry name" value="Prot_kinase_dom"/>
</dbReference>
<evidence type="ECO:0000256" key="3">
    <source>
        <dbReference type="ARBA" id="ARBA00022741"/>
    </source>
</evidence>
<sequence>MGGRNTCQGKQCKEEPYGTCKCKSILLCASCFEVHKHDFPHLVHNFILLKEPSPNDNEEQPITWKSLILLKRIYQSPEGSTEVHEAMVKNRPGKFAVKIMFCRGDKELKKKQREFELQMELVHPSICECKAAFLDETHTSGYKYVIVMEFSENGDIEEEIEKRKLRRAPWSENELKMHMKQLIDAFAYMQDNNLTHGDIKPKNLLLTSDGKIKIGDFGESKQSMQALVTRTYQVTGTVIYFSPVLFSAYLDIIIGKNPTGDVRHNPIKSDVFSLGLSFLHMATLTKPSDLNNWEKGEDLLQQKIEKTIMKIPYSESVKNFLNLMLKVNESKRYDFKQLKDYMNPPIVERTVSEYNSRIARQMSVRILDFKGISISQTQGKAYIYDGNSKLVTLTNNKIQSSARAFLMRDSAFVTGGLKGSTSVYKINLITGSATKLNDMNEGRSWHSIVVYDETVIVLGGRGENKETIASTEYFSFNIEDMNSGQWIQGESLNCSRENATAISLGKMILIIGGSSKHGNKMEMLDSIEKYENGKWTVLETKLAKPTSGIGAISLDENRILLVGGSREKGLVTNEAFLLDINSSEATQPFPEANLLEPDYFASHCTFKILTKMYFMGSLIGCHKFDEKNAQGEVTRYK</sequence>
<evidence type="ECO:0000256" key="4">
    <source>
        <dbReference type="ARBA" id="ARBA00022777"/>
    </source>
</evidence>
<evidence type="ECO:0000256" key="2">
    <source>
        <dbReference type="ARBA" id="ARBA00022679"/>
    </source>
</evidence>
<dbReference type="InterPro" id="IPR011009">
    <property type="entry name" value="Kinase-like_dom_sf"/>
</dbReference>
<reference evidence="7 8" key="1">
    <citation type="submission" date="2016-11" db="EMBL/GenBank/DDBJ databases">
        <title>The macronuclear genome of Stentor coeruleus: a giant cell with tiny introns.</title>
        <authorList>
            <person name="Slabodnick M."/>
            <person name="Ruby J.G."/>
            <person name="Reiff S.B."/>
            <person name="Swart E.C."/>
            <person name="Gosai S."/>
            <person name="Prabakaran S."/>
            <person name="Witkowska E."/>
            <person name="Larue G.E."/>
            <person name="Fisher S."/>
            <person name="Freeman R.M."/>
            <person name="Gunawardena J."/>
            <person name="Chu W."/>
            <person name="Stover N.A."/>
            <person name="Gregory B.D."/>
            <person name="Nowacki M."/>
            <person name="Derisi J."/>
            <person name="Roy S.W."/>
            <person name="Marshall W.F."/>
            <person name="Sood P."/>
        </authorList>
    </citation>
    <scope>NUCLEOTIDE SEQUENCE [LARGE SCALE GENOMIC DNA]</scope>
    <source>
        <strain evidence="7">WM001</strain>
    </source>
</reference>